<proteinExistence type="predicted"/>
<protein>
    <submittedName>
        <fullName evidence="1">Uncharacterized protein</fullName>
    </submittedName>
</protein>
<organism evidence="1">
    <name type="scientific">Arundo donax</name>
    <name type="common">Giant reed</name>
    <name type="synonym">Donax arundinaceus</name>
    <dbReference type="NCBI Taxonomy" id="35708"/>
    <lineage>
        <taxon>Eukaryota</taxon>
        <taxon>Viridiplantae</taxon>
        <taxon>Streptophyta</taxon>
        <taxon>Embryophyta</taxon>
        <taxon>Tracheophyta</taxon>
        <taxon>Spermatophyta</taxon>
        <taxon>Magnoliopsida</taxon>
        <taxon>Liliopsida</taxon>
        <taxon>Poales</taxon>
        <taxon>Poaceae</taxon>
        <taxon>PACMAD clade</taxon>
        <taxon>Arundinoideae</taxon>
        <taxon>Arundineae</taxon>
        <taxon>Arundo</taxon>
    </lineage>
</organism>
<evidence type="ECO:0000313" key="1">
    <source>
        <dbReference type="EMBL" id="JAD20034.1"/>
    </source>
</evidence>
<sequence length="27" mass="3351">MMITWWSFSFYELEWVIRLPLGAHLHS</sequence>
<accession>A0A0A8Y101</accession>
<name>A0A0A8Y101_ARUDO</name>
<reference evidence="1" key="2">
    <citation type="journal article" date="2015" name="Data Brief">
        <title>Shoot transcriptome of the giant reed, Arundo donax.</title>
        <authorList>
            <person name="Barrero R.A."/>
            <person name="Guerrero F.D."/>
            <person name="Moolhuijzen P."/>
            <person name="Goolsby J.A."/>
            <person name="Tidwell J."/>
            <person name="Bellgard S.E."/>
            <person name="Bellgard M.I."/>
        </authorList>
    </citation>
    <scope>NUCLEOTIDE SEQUENCE</scope>
    <source>
        <tissue evidence="1">Shoot tissue taken approximately 20 cm above the soil surface</tissue>
    </source>
</reference>
<reference evidence="1" key="1">
    <citation type="submission" date="2014-09" db="EMBL/GenBank/DDBJ databases">
        <authorList>
            <person name="Magalhaes I.L.F."/>
            <person name="Oliveira U."/>
            <person name="Santos F.R."/>
            <person name="Vidigal T.H.D.A."/>
            <person name="Brescovit A.D."/>
            <person name="Santos A.J."/>
        </authorList>
    </citation>
    <scope>NUCLEOTIDE SEQUENCE</scope>
    <source>
        <tissue evidence="1">Shoot tissue taken approximately 20 cm above the soil surface</tissue>
    </source>
</reference>
<dbReference type="AlphaFoldDB" id="A0A0A8Y101"/>
<dbReference type="EMBL" id="GBRH01277861">
    <property type="protein sequence ID" value="JAD20034.1"/>
    <property type="molecule type" value="Transcribed_RNA"/>
</dbReference>